<comment type="caution">
    <text evidence="2">The sequence shown here is derived from an EMBL/GenBank/DDBJ whole genome shotgun (WGS) entry which is preliminary data.</text>
</comment>
<organism evidence="2 3">
    <name type="scientific">Phrynosoma platyrhinos</name>
    <name type="common">Desert horned lizard</name>
    <dbReference type="NCBI Taxonomy" id="52577"/>
    <lineage>
        <taxon>Eukaryota</taxon>
        <taxon>Metazoa</taxon>
        <taxon>Chordata</taxon>
        <taxon>Craniata</taxon>
        <taxon>Vertebrata</taxon>
        <taxon>Euteleostomi</taxon>
        <taxon>Lepidosauria</taxon>
        <taxon>Squamata</taxon>
        <taxon>Bifurcata</taxon>
        <taxon>Unidentata</taxon>
        <taxon>Episquamata</taxon>
        <taxon>Toxicofera</taxon>
        <taxon>Iguania</taxon>
        <taxon>Phrynosomatidae</taxon>
        <taxon>Phrynosomatinae</taxon>
        <taxon>Phrynosoma</taxon>
    </lineage>
</organism>
<evidence type="ECO:0000256" key="1">
    <source>
        <dbReference type="SAM" id="MobiDB-lite"/>
    </source>
</evidence>
<reference evidence="2 3" key="1">
    <citation type="journal article" date="2022" name="Gigascience">
        <title>A chromosome-level genome assembly and annotation of the desert horned lizard, Phrynosoma platyrhinos, provides insight into chromosomal rearrangements among reptiles.</title>
        <authorList>
            <person name="Koochekian N."/>
            <person name="Ascanio A."/>
            <person name="Farleigh K."/>
            <person name="Card D.C."/>
            <person name="Schield D.R."/>
            <person name="Castoe T.A."/>
            <person name="Jezkova T."/>
        </authorList>
    </citation>
    <scope>NUCLEOTIDE SEQUENCE [LARGE SCALE GENOMIC DNA]</scope>
    <source>
        <strain evidence="2">NK-2021</strain>
    </source>
</reference>
<feature type="region of interest" description="Disordered" evidence="1">
    <location>
        <begin position="105"/>
        <end position="175"/>
    </location>
</feature>
<evidence type="ECO:0000313" key="2">
    <source>
        <dbReference type="EMBL" id="KAH0623115.1"/>
    </source>
</evidence>
<protein>
    <submittedName>
        <fullName evidence="2">Uncharacterized protein</fullName>
    </submittedName>
</protein>
<sequence length="175" mass="20125">MVEAWTAALRTMSFPSYSSFLPSRRRHHNKKLAAGILLPDSSPTVDFSFLLLYEKSFGIFLETANRKLLWVYCGLSTFNFGRNLQVCLVLSFCLSRCFSRSRNRRQEPVGSEFPPNAPYPPRDTASQMNMQSKRYPVPSYTVNQQPYGEPFHYKPPVSSPKPVLPSREQHFIPSR</sequence>
<evidence type="ECO:0000313" key="3">
    <source>
        <dbReference type="Proteomes" id="UP000826234"/>
    </source>
</evidence>
<gene>
    <name evidence="2" type="ORF">JD844_031087</name>
</gene>
<proteinExistence type="predicted"/>
<keyword evidence="3" id="KW-1185">Reference proteome</keyword>
<name>A0ABQ7T0J7_PHRPL</name>
<dbReference type="EMBL" id="JAIPUX010003283">
    <property type="protein sequence ID" value="KAH0623115.1"/>
    <property type="molecule type" value="Genomic_DNA"/>
</dbReference>
<dbReference type="Proteomes" id="UP000826234">
    <property type="component" value="Unassembled WGS sequence"/>
</dbReference>
<accession>A0ABQ7T0J7</accession>